<keyword evidence="2" id="KW-0472">Membrane</keyword>
<dbReference type="AlphaFoldDB" id="A0A1X7TW11"/>
<keyword evidence="2" id="KW-0812">Transmembrane</keyword>
<feature type="transmembrane region" description="Helical" evidence="2">
    <location>
        <begin position="42"/>
        <end position="62"/>
    </location>
</feature>
<organism evidence="3">
    <name type="scientific">Amphimedon queenslandica</name>
    <name type="common">Sponge</name>
    <dbReference type="NCBI Taxonomy" id="400682"/>
    <lineage>
        <taxon>Eukaryota</taxon>
        <taxon>Metazoa</taxon>
        <taxon>Porifera</taxon>
        <taxon>Demospongiae</taxon>
        <taxon>Heteroscleromorpha</taxon>
        <taxon>Haplosclerida</taxon>
        <taxon>Niphatidae</taxon>
        <taxon>Amphimedon</taxon>
    </lineage>
</organism>
<dbReference type="InParanoid" id="A0A1X7TW11"/>
<keyword evidence="2" id="KW-1133">Transmembrane helix</keyword>
<evidence type="ECO:0000313" key="3">
    <source>
        <dbReference type="EnsemblMetazoa" id="Aqu2.1.19313_001"/>
    </source>
</evidence>
<accession>A0A1X7TW11</accession>
<sequence>MLPLDVHDISNFFLFFTPFAIIGGDAGIYLLLTSSDLPPNGILDLFLIVIVLNSGITILPTLKKSKSLADYCQEAVEDNQIEEERALVPIRNRLRESRVGDHRIDIDLLVELAQLECMKTLGNMYHYGTEEFRNNITEYEMKTIAKVAYRRITTDEGGESDDLPYNTREGASVNGPTERDRLLGDTRRNNNNYSHFN</sequence>
<proteinExistence type="predicted"/>
<feature type="compositionally biased region" description="Basic and acidic residues" evidence="1">
    <location>
        <begin position="177"/>
        <end position="188"/>
    </location>
</feature>
<dbReference type="EnsemblMetazoa" id="Aqu2.1.19313_001">
    <property type="protein sequence ID" value="Aqu2.1.19313_001"/>
    <property type="gene ID" value="Aqu2.1.19313"/>
</dbReference>
<protein>
    <submittedName>
        <fullName evidence="3">Uncharacterized protein</fullName>
    </submittedName>
</protein>
<evidence type="ECO:0000256" key="2">
    <source>
        <dbReference type="SAM" id="Phobius"/>
    </source>
</evidence>
<feature type="region of interest" description="Disordered" evidence="1">
    <location>
        <begin position="155"/>
        <end position="197"/>
    </location>
</feature>
<feature type="transmembrane region" description="Helical" evidence="2">
    <location>
        <begin position="12"/>
        <end position="30"/>
    </location>
</feature>
<reference evidence="3" key="1">
    <citation type="submission" date="2017-05" db="UniProtKB">
        <authorList>
            <consortium name="EnsemblMetazoa"/>
        </authorList>
    </citation>
    <scope>IDENTIFICATION</scope>
</reference>
<name>A0A1X7TW11_AMPQE</name>
<evidence type="ECO:0000256" key="1">
    <source>
        <dbReference type="SAM" id="MobiDB-lite"/>
    </source>
</evidence>